<dbReference type="Gene3D" id="3.90.1570.10">
    <property type="entry name" value="tt1808, chain A"/>
    <property type="match status" value="1"/>
</dbReference>
<name>A0ABW0LJT9_9BACI</name>
<dbReference type="Pfam" id="PF05685">
    <property type="entry name" value="Uma2"/>
    <property type="match status" value="1"/>
</dbReference>
<protein>
    <submittedName>
        <fullName evidence="2">Uma2 family endonuclease</fullName>
    </submittedName>
</protein>
<gene>
    <name evidence="2" type="ORF">ACFPM4_10880</name>
</gene>
<keyword evidence="2" id="KW-0378">Hydrolase</keyword>
<feature type="domain" description="Putative restriction endonuclease" evidence="1">
    <location>
        <begin position="1"/>
        <end position="135"/>
    </location>
</feature>
<evidence type="ECO:0000313" key="3">
    <source>
        <dbReference type="Proteomes" id="UP001596147"/>
    </source>
</evidence>
<dbReference type="RefSeq" id="WP_382352065.1">
    <property type="nucleotide sequence ID" value="NZ_JBHSMC010000014.1"/>
</dbReference>
<dbReference type="InterPro" id="IPR011335">
    <property type="entry name" value="Restrct_endonuc-II-like"/>
</dbReference>
<dbReference type="GO" id="GO:0004519">
    <property type="term" value="F:endonuclease activity"/>
    <property type="evidence" value="ECO:0007669"/>
    <property type="project" value="UniProtKB-KW"/>
</dbReference>
<sequence>MSPAPFVTHQMISYEIQKKLDYSCSSNYIILNSPVDLILSPSEVRHPDLVLIHRDRFDIISKRGIEGVPDLVVEILSPSSLKRDKIDKLKVYAEYQIPEYWIVDTENECLEQYTLQDNRYELINIFQEEKTITSTHIPCISFAMKDIMDKIPELRD</sequence>
<dbReference type="InterPro" id="IPR012296">
    <property type="entry name" value="Nuclease_put_TT1808"/>
</dbReference>
<dbReference type="Proteomes" id="UP001596147">
    <property type="component" value="Unassembled WGS sequence"/>
</dbReference>
<organism evidence="2 3">
    <name type="scientific">Lederbergia graminis</name>
    <dbReference type="NCBI Taxonomy" id="735518"/>
    <lineage>
        <taxon>Bacteria</taxon>
        <taxon>Bacillati</taxon>
        <taxon>Bacillota</taxon>
        <taxon>Bacilli</taxon>
        <taxon>Bacillales</taxon>
        <taxon>Bacillaceae</taxon>
        <taxon>Lederbergia</taxon>
    </lineage>
</organism>
<dbReference type="SUPFAM" id="SSF52980">
    <property type="entry name" value="Restriction endonuclease-like"/>
    <property type="match status" value="1"/>
</dbReference>
<evidence type="ECO:0000259" key="1">
    <source>
        <dbReference type="Pfam" id="PF05685"/>
    </source>
</evidence>
<evidence type="ECO:0000313" key="2">
    <source>
        <dbReference type="EMBL" id="MFC5465252.1"/>
    </source>
</evidence>
<dbReference type="InterPro" id="IPR008538">
    <property type="entry name" value="Uma2"/>
</dbReference>
<keyword evidence="2" id="KW-0540">Nuclease</keyword>
<comment type="caution">
    <text evidence="2">The sequence shown here is derived from an EMBL/GenBank/DDBJ whole genome shotgun (WGS) entry which is preliminary data.</text>
</comment>
<dbReference type="PANTHER" id="PTHR34107">
    <property type="entry name" value="SLL0198 PROTEIN-RELATED"/>
    <property type="match status" value="1"/>
</dbReference>
<reference evidence="3" key="1">
    <citation type="journal article" date="2019" name="Int. J. Syst. Evol. Microbiol.">
        <title>The Global Catalogue of Microorganisms (GCM) 10K type strain sequencing project: providing services to taxonomists for standard genome sequencing and annotation.</title>
        <authorList>
            <consortium name="The Broad Institute Genomics Platform"/>
            <consortium name="The Broad Institute Genome Sequencing Center for Infectious Disease"/>
            <person name="Wu L."/>
            <person name="Ma J."/>
        </authorList>
    </citation>
    <scope>NUCLEOTIDE SEQUENCE [LARGE SCALE GENOMIC DNA]</scope>
    <source>
        <strain evidence="3">CGMCC 1.12237</strain>
    </source>
</reference>
<accession>A0ABW0LJT9</accession>
<dbReference type="EMBL" id="JBHSMC010000014">
    <property type="protein sequence ID" value="MFC5465252.1"/>
    <property type="molecule type" value="Genomic_DNA"/>
</dbReference>
<dbReference type="PANTHER" id="PTHR34107:SF4">
    <property type="entry name" value="SLL1222 PROTEIN"/>
    <property type="match status" value="1"/>
</dbReference>
<keyword evidence="2" id="KW-0255">Endonuclease</keyword>
<dbReference type="CDD" id="cd06260">
    <property type="entry name" value="DUF820-like"/>
    <property type="match status" value="1"/>
</dbReference>
<proteinExistence type="predicted"/>
<keyword evidence="3" id="KW-1185">Reference proteome</keyword>